<dbReference type="EMBL" id="CM032187">
    <property type="protein sequence ID" value="KAG7090176.1"/>
    <property type="molecule type" value="Genomic_DNA"/>
</dbReference>
<organism evidence="2 3">
    <name type="scientific">Marasmius oreades</name>
    <name type="common">fairy-ring Marasmius</name>
    <dbReference type="NCBI Taxonomy" id="181124"/>
    <lineage>
        <taxon>Eukaryota</taxon>
        <taxon>Fungi</taxon>
        <taxon>Dikarya</taxon>
        <taxon>Basidiomycota</taxon>
        <taxon>Agaricomycotina</taxon>
        <taxon>Agaricomycetes</taxon>
        <taxon>Agaricomycetidae</taxon>
        <taxon>Agaricales</taxon>
        <taxon>Marasmiineae</taxon>
        <taxon>Marasmiaceae</taxon>
        <taxon>Marasmius</taxon>
    </lineage>
</organism>
<dbReference type="GeneID" id="66080858"/>
<accession>A0A9P7RUT4</accession>
<evidence type="ECO:0000313" key="3">
    <source>
        <dbReference type="Proteomes" id="UP001049176"/>
    </source>
</evidence>
<proteinExistence type="predicted"/>
<name>A0A9P7RUT4_9AGAR</name>
<dbReference type="KEGG" id="more:E1B28_011783"/>
<protein>
    <submittedName>
        <fullName evidence="2">Uncharacterized protein</fullName>
    </submittedName>
</protein>
<dbReference type="AlphaFoldDB" id="A0A9P7RUT4"/>
<gene>
    <name evidence="2" type="ORF">E1B28_011783</name>
</gene>
<dbReference type="Proteomes" id="UP001049176">
    <property type="component" value="Chromosome 7"/>
</dbReference>
<reference evidence="2" key="1">
    <citation type="journal article" date="2021" name="Genome Biol. Evol.">
        <title>The assembled and annotated genome of the fairy-ring fungus Marasmius oreades.</title>
        <authorList>
            <person name="Hiltunen M."/>
            <person name="Ament-Velasquez S.L."/>
            <person name="Johannesson H."/>
        </authorList>
    </citation>
    <scope>NUCLEOTIDE SEQUENCE</scope>
    <source>
        <strain evidence="2">03SP1</strain>
    </source>
</reference>
<evidence type="ECO:0000256" key="1">
    <source>
        <dbReference type="SAM" id="Coils"/>
    </source>
</evidence>
<sequence>MKVTAAGICQKRGFASIADCVSSSHSPSRRPLSSSTLMQMVSEVDNDNVFIKKPLQLEDEMERKGIFEEKLKEMKERVAIFEKEIEEMKEKEVMMEKAEEVVEVEELMERIEKMEEKTKEMKERLSKMFDVVAERLFLRP</sequence>
<keyword evidence="3" id="KW-1185">Reference proteome</keyword>
<comment type="caution">
    <text evidence="2">The sequence shown here is derived from an EMBL/GenBank/DDBJ whole genome shotgun (WGS) entry which is preliminary data.</text>
</comment>
<feature type="coiled-coil region" evidence="1">
    <location>
        <begin position="57"/>
        <end position="131"/>
    </location>
</feature>
<evidence type="ECO:0000313" key="2">
    <source>
        <dbReference type="EMBL" id="KAG7090176.1"/>
    </source>
</evidence>
<keyword evidence="1" id="KW-0175">Coiled coil</keyword>
<dbReference type="RefSeq" id="XP_043006646.1">
    <property type="nucleotide sequence ID" value="XM_043156834.1"/>
</dbReference>